<comment type="subcellular location">
    <subcellularLocation>
        <location evidence="1">Cell membrane</location>
        <topology evidence="1">Multi-pass membrane protein</topology>
    </subcellularLocation>
</comment>
<dbReference type="PANTHER" id="PTHR14969">
    <property type="entry name" value="SPHINGOSINE-1-PHOSPHATE PHOSPHOHYDROLASE"/>
    <property type="match status" value="1"/>
</dbReference>
<keyword evidence="5 7" id="KW-1133">Transmembrane helix</keyword>
<dbReference type="OrthoDB" id="9789113at2"/>
<evidence type="ECO:0000256" key="4">
    <source>
        <dbReference type="ARBA" id="ARBA00022801"/>
    </source>
</evidence>
<keyword evidence="10" id="KW-1185">Reference proteome</keyword>
<dbReference type="AlphaFoldDB" id="A0A1G9SVN8"/>
<dbReference type="GO" id="GO:0016787">
    <property type="term" value="F:hydrolase activity"/>
    <property type="evidence" value="ECO:0007669"/>
    <property type="project" value="UniProtKB-KW"/>
</dbReference>
<dbReference type="RefSeq" id="WP_091648349.1">
    <property type="nucleotide sequence ID" value="NZ_FNHQ01000006.1"/>
</dbReference>
<dbReference type="STRING" id="349095.SAMN05660299_00792"/>
<gene>
    <name evidence="9" type="ORF">SAMN05660299_00792</name>
</gene>
<evidence type="ECO:0000256" key="6">
    <source>
        <dbReference type="ARBA" id="ARBA00023136"/>
    </source>
</evidence>
<accession>A0A1G9SVN8</accession>
<dbReference type="GO" id="GO:0005886">
    <property type="term" value="C:plasma membrane"/>
    <property type="evidence" value="ECO:0007669"/>
    <property type="project" value="UniProtKB-SubCell"/>
</dbReference>
<evidence type="ECO:0000313" key="10">
    <source>
        <dbReference type="Proteomes" id="UP000199309"/>
    </source>
</evidence>
<feature type="transmembrane region" description="Helical" evidence="7">
    <location>
        <begin position="60"/>
        <end position="79"/>
    </location>
</feature>
<feature type="transmembrane region" description="Helical" evidence="7">
    <location>
        <begin position="21"/>
        <end position="54"/>
    </location>
</feature>
<dbReference type="Proteomes" id="UP000199309">
    <property type="component" value="Unassembled WGS sequence"/>
</dbReference>
<keyword evidence="2" id="KW-1003">Cell membrane</keyword>
<keyword evidence="4" id="KW-0378">Hydrolase</keyword>
<dbReference type="SUPFAM" id="SSF48317">
    <property type="entry name" value="Acid phosphatase/Vanadium-dependent haloperoxidase"/>
    <property type="match status" value="1"/>
</dbReference>
<name>A0A1G9SVN8_9FIRM</name>
<evidence type="ECO:0000256" key="5">
    <source>
        <dbReference type="ARBA" id="ARBA00022989"/>
    </source>
</evidence>
<sequence length="198" mass="22282">MMDFLVNVWDPNSMFWIQQHVVVHSFLTPFMIGLSAAAKDGGIWVILGLILFFRKEYREVGITLLAALLCVAVFGDGILKHAVMRLRPCIDYPWVPMAIHTPAVNDYSFPSCHSYGSFASATVLFCYYKKWGISAFVLSVFIAFSRLYLFVHYPTDVAAGALLGIGTGIGAYFCVKFVITWRKSRVRQYSSIQKNGNK</sequence>
<dbReference type="Gene3D" id="1.20.144.10">
    <property type="entry name" value="Phosphatidic acid phosphatase type 2/haloperoxidase"/>
    <property type="match status" value="1"/>
</dbReference>
<keyword evidence="6 7" id="KW-0472">Membrane</keyword>
<reference evidence="9 10" key="1">
    <citation type="submission" date="2016-10" db="EMBL/GenBank/DDBJ databases">
        <authorList>
            <person name="de Groot N.N."/>
        </authorList>
    </citation>
    <scope>NUCLEOTIDE SEQUENCE [LARGE SCALE GENOMIC DNA]</scope>
    <source>
        <strain evidence="9 10">DSM 16981</strain>
    </source>
</reference>
<evidence type="ECO:0000256" key="2">
    <source>
        <dbReference type="ARBA" id="ARBA00022475"/>
    </source>
</evidence>
<evidence type="ECO:0000256" key="7">
    <source>
        <dbReference type="SAM" id="Phobius"/>
    </source>
</evidence>
<dbReference type="SMART" id="SM00014">
    <property type="entry name" value="acidPPc"/>
    <property type="match status" value="1"/>
</dbReference>
<evidence type="ECO:0000256" key="3">
    <source>
        <dbReference type="ARBA" id="ARBA00022692"/>
    </source>
</evidence>
<dbReference type="PANTHER" id="PTHR14969:SF62">
    <property type="entry name" value="DECAPRENYLPHOSPHORYL-5-PHOSPHORIBOSE PHOSPHATASE RV3807C-RELATED"/>
    <property type="match status" value="1"/>
</dbReference>
<feature type="transmembrane region" description="Helical" evidence="7">
    <location>
        <begin position="157"/>
        <end position="179"/>
    </location>
</feature>
<dbReference type="Pfam" id="PF01569">
    <property type="entry name" value="PAP2"/>
    <property type="match status" value="1"/>
</dbReference>
<dbReference type="InterPro" id="IPR036938">
    <property type="entry name" value="PAP2/HPO_sf"/>
</dbReference>
<dbReference type="EMBL" id="FNHQ01000006">
    <property type="protein sequence ID" value="SDM39473.1"/>
    <property type="molecule type" value="Genomic_DNA"/>
</dbReference>
<organism evidence="9 10">
    <name type="scientific">Megasphaera paucivorans</name>
    <dbReference type="NCBI Taxonomy" id="349095"/>
    <lineage>
        <taxon>Bacteria</taxon>
        <taxon>Bacillati</taxon>
        <taxon>Bacillota</taxon>
        <taxon>Negativicutes</taxon>
        <taxon>Veillonellales</taxon>
        <taxon>Veillonellaceae</taxon>
        <taxon>Megasphaera</taxon>
    </lineage>
</organism>
<feature type="domain" description="Phosphatidic acid phosphatase type 2/haloperoxidase" evidence="8">
    <location>
        <begin position="60"/>
        <end position="172"/>
    </location>
</feature>
<evidence type="ECO:0000256" key="1">
    <source>
        <dbReference type="ARBA" id="ARBA00004651"/>
    </source>
</evidence>
<protein>
    <submittedName>
        <fullName evidence="9">Undecaprenyl-diphosphatase</fullName>
    </submittedName>
</protein>
<evidence type="ECO:0000259" key="8">
    <source>
        <dbReference type="SMART" id="SM00014"/>
    </source>
</evidence>
<proteinExistence type="predicted"/>
<dbReference type="InterPro" id="IPR000326">
    <property type="entry name" value="PAP2/HPO"/>
</dbReference>
<keyword evidence="3 7" id="KW-0812">Transmembrane</keyword>
<evidence type="ECO:0000313" key="9">
    <source>
        <dbReference type="EMBL" id="SDM39473.1"/>
    </source>
</evidence>
<feature type="transmembrane region" description="Helical" evidence="7">
    <location>
        <begin position="131"/>
        <end position="151"/>
    </location>
</feature>